<feature type="coiled-coil region" evidence="2">
    <location>
        <begin position="32"/>
        <end position="59"/>
    </location>
</feature>
<dbReference type="GO" id="GO:0019789">
    <property type="term" value="F:SUMO transferase activity"/>
    <property type="evidence" value="ECO:0007669"/>
    <property type="project" value="InterPro"/>
</dbReference>
<name>A0AAV7BR23_ENGPU</name>
<dbReference type="GO" id="GO:0007131">
    <property type="term" value="P:reciprocal meiotic recombination"/>
    <property type="evidence" value="ECO:0007669"/>
    <property type="project" value="InterPro"/>
</dbReference>
<dbReference type="GO" id="GO:0000795">
    <property type="term" value="C:synaptonemal complex"/>
    <property type="evidence" value="ECO:0007669"/>
    <property type="project" value="InterPro"/>
</dbReference>
<keyword evidence="1" id="KW-0469">Meiosis</keyword>
<comment type="caution">
    <text evidence="4">The sequence shown here is derived from an EMBL/GenBank/DDBJ whole genome shotgun (WGS) entry which is preliminary data.</text>
</comment>
<dbReference type="GO" id="GO:0007129">
    <property type="term" value="P:homologous chromosome pairing at meiosis"/>
    <property type="evidence" value="ECO:0007669"/>
    <property type="project" value="TreeGrafter"/>
</dbReference>
<dbReference type="PANTHER" id="PTHR22663">
    <property type="entry name" value="RING FINGER PROTEIN NARYA-RELATED"/>
    <property type="match status" value="1"/>
</dbReference>
<dbReference type="InterPro" id="IPR042123">
    <property type="entry name" value="Zip3/RNF212-like"/>
</dbReference>
<evidence type="ECO:0000256" key="2">
    <source>
        <dbReference type="SAM" id="Coils"/>
    </source>
</evidence>
<organism evidence="4 5">
    <name type="scientific">Engystomops pustulosus</name>
    <name type="common">Tungara frog</name>
    <name type="synonym">Physalaemus pustulosus</name>
    <dbReference type="NCBI Taxonomy" id="76066"/>
    <lineage>
        <taxon>Eukaryota</taxon>
        <taxon>Metazoa</taxon>
        <taxon>Chordata</taxon>
        <taxon>Craniata</taxon>
        <taxon>Vertebrata</taxon>
        <taxon>Euteleostomi</taxon>
        <taxon>Amphibia</taxon>
        <taxon>Batrachia</taxon>
        <taxon>Anura</taxon>
        <taxon>Neobatrachia</taxon>
        <taxon>Hyloidea</taxon>
        <taxon>Leptodactylidae</taxon>
        <taxon>Leiuperinae</taxon>
        <taxon>Engystomops</taxon>
    </lineage>
</organism>
<dbReference type="PANTHER" id="PTHR22663:SF21">
    <property type="entry name" value="E3 SUMO-PROTEIN LIGASE RNF212-RELATED"/>
    <property type="match status" value="1"/>
</dbReference>
<evidence type="ECO:0000313" key="4">
    <source>
        <dbReference type="EMBL" id="KAG8575128.1"/>
    </source>
</evidence>
<keyword evidence="5" id="KW-1185">Reference proteome</keyword>
<proteinExistence type="predicted"/>
<reference evidence="4" key="1">
    <citation type="thesis" date="2020" institute="ProQuest LLC" country="789 East Eisenhower Parkway, Ann Arbor, MI, USA">
        <title>Comparative Genomics and Chromosome Evolution.</title>
        <authorList>
            <person name="Mudd A.B."/>
        </authorList>
    </citation>
    <scope>NUCLEOTIDE SEQUENCE</scope>
    <source>
        <strain evidence="4">237g6f4</strain>
        <tissue evidence="4">Blood</tissue>
    </source>
</reference>
<sequence length="211" mass="24005">MLFMDISDLCKKFSKEFTQVVEFQASHRKRLLTYYKRKMAKLEETIKDLTQQLQSCSLRPSPTYSRLPSSNIVKNMDTTPVHSERQYSPSVSQLPSSQKTEFMDFSPSGPKNNSITALGPGRLTLISPPLNAFMGPYRSNTTERSSRPSVASSQRSLFHQRSQPVSPANQESFWNESRQRSPQIQIQTPLSSQPSSARQPITLANILQRRH</sequence>
<evidence type="ECO:0000313" key="5">
    <source>
        <dbReference type="Proteomes" id="UP000824782"/>
    </source>
</evidence>
<dbReference type="AlphaFoldDB" id="A0AAV7BR23"/>
<protein>
    <recommendedName>
        <fullName evidence="6">E3 SUMO-protein ligase RNF212</fullName>
    </recommendedName>
</protein>
<dbReference type="Proteomes" id="UP000824782">
    <property type="component" value="Unassembled WGS sequence"/>
</dbReference>
<evidence type="ECO:0008006" key="6">
    <source>
        <dbReference type="Google" id="ProtNLM"/>
    </source>
</evidence>
<accession>A0AAV7BR23</accession>
<evidence type="ECO:0000256" key="1">
    <source>
        <dbReference type="ARBA" id="ARBA00023254"/>
    </source>
</evidence>
<feature type="region of interest" description="Disordered" evidence="3">
    <location>
        <begin position="80"/>
        <end position="116"/>
    </location>
</feature>
<dbReference type="EMBL" id="WNYA01000004">
    <property type="protein sequence ID" value="KAG8575128.1"/>
    <property type="molecule type" value="Genomic_DNA"/>
</dbReference>
<gene>
    <name evidence="4" type="ORF">GDO81_009446</name>
</gene>
<feature type="compositionally biased region" description="Polar residues" evidence="3">
    <location>
        <begin position="157"/>
        <end position="199"/>
    </location>
</feature>
<dbReference type="GO" id="GO:0016925">
    <property type="term" value="P:protein sumoylation"/>
    <property type="evidence" value="ECO:0007669"/>
    <property type="project" value="TreeGrafter"/>
</dbReference>
<keyword evidence="2" id="KW-0175">Coiled coil</keyword>
<feature type="compositionally biased region" description="Low complexity" evidence="3">
    <location>
        <begin position="147"/>
        <end position="156"/>
    </location>
</feature>
<feature type="compositionally biased region" description="Polar residues" evidence="3">
    <location>
        <begin position="80"/>
        <end position="100"/>
    </location>
</feature>
<feature type="region of interest" description="Disordered" evidence="3">
    <location>
        <begin position="134"/>
        <end position="211"/>
    </location>
</feature>
<evidence type="ECO:0000256" key="3">
    <source>
        <dbReference type="SAM" id="MobiDB-lite"/>
    </source>
</evidence>